<dbReference type="GO" id="GO:0016597">
    <property type="term" value="F:amino acid binding"/>
    <property type="evidence" value="ECO:0007669"/>
    <property type="project" value="TreeGrafter"/>
</dbReference>
<dbReference type="AlphaFoldDB" id="A0A7S3R1U4"/>
<evidence type="ECO:0000256" key="2">
    <source>
        <dbReference type="ARBA" id="ARBA00022801"/>
    </source>
</evidence>
<keyword evidence="2" id="KW-0378">Hydrolase</keyword>
<feature type="compositionally biased region" description="Basic residues" evidence="4">
    <location>
        <begin position="1"/>
        <end position="11"/>
    </location>
</feature>
<accession>A0A7S3R1U4</accession>
<feature type="active site" description="Proton donor" evidence="3">
    <location>
        <position position="219"/>
    </location>
</feature>
<comment type="similarity">
    <text evidence="1">Belongs to the DDAH family.</text>
</comment>
<reference evidence="5" key="1">
    <citation type="submission" date="2021-01" db="EMBL/GenBank/DDBJ databases">
        <authorList>
            <person name="Corre E."/>
            <person name="Pelletier E."/>
            <person name="Niang G."/>
            <person name="Scheremetjew M."/>
            <person name="Finn R."/>
            <person name="Kale V."/>
            <person name="Holt S."/>
            <person name="Cochrane G."/>
            <person name="Meng A."/>
            <person name="Brown T."/>
            <person name="Cohen L."/>
        </authorList>
    </citation>
    <scope>NUCLEOTIDE SEQUENCE</scope>
    <source>
        <strain evidence="5">CCMP1320</strain>
    </source>
</reference>
<dbReference type="PANTHER" id="PTHR12737">
    <property type="entry name" value="DIMETHYLARGININE DIMETHYLAMINOHYDROLASE"/>
    <property type="match status" value="1"/>
</dbReference>
<evidence type="ECO:0000256" key="1">
    <source>
        <dbReference type="ARBA" id="ARBA00008532"/>
    </source>
</evidence>
<dbReference type="PANTHER" id="PTHR12737:SF9">
    <property type="entry name" value="DIMETHYLARGININASE"/>
    <property type="match status" value="1"/>
</dbReference>
<evidence type="ECO:0000313" key="5">
    <source>
        <dbReference type="EMBL" id="CAE0499765.1"/>
    </source>
</evidence>
<feature type="region of interest" description="Disordered" evidence="4">
    <location>
        <begin position="1"/>
        <end position="20"/>
    </location>
</feature>
<dbReference type="GO" id="GO:0016403">
    <property type="term" value="F:dimethylargininase activity"/>
    <property type="evidence" value="ECO:0007669"/>
    <property type="project" value="TreeGrafter"/>
</dbReference>
<evidence type="ECO:0000256" key="4">
    <source>
        <dbReference type="SAM" id="MobiDB-lite"/>
    </source>
</evidence>
<dbReference type="InterPro" id="IPR033199">
    <property type="entry name" value="DDAH-like"/>
</dbReference>
<evidence type="ECO:0008006" key="6">
    <source>
        <dbReference type="Google" id="ProtNLM"/>
    </source>
</evidence>
<dbReference type="GO" id="GO:0045429">
    <property type="term" value="P:positive regulation of nitric oxide biosynthetic process"/>
    <property type="evidence" value="ECO:0007669"/>
    <property type="project" value="TreeGrafter"/>
</dbReference>
<dbReference type="Gene3D" id="3.75.10.10">
    <property type="entry name" value="L-arginine/glycine Amidinotransferase, Chain A"/>
    <property type="match status" value="1"/>
</dbReference>
<dbReference type="EMBL" id="HBIP01024679">
    <property type="protein sequence ID" value="CAE0499765.1"/>
    <property type="molecule type" value="Transcribed_RNA"/>
</dbReference>
<dbReference type="GO" id="GO:0006525">
    <property type="term" value="P:arginine metabolic process"/>
    <property type="evidence" value="ECO:0007669"/>
    <property type="project" value="TreeGrafter"/>
</dbReference>
<protein>
    <recommendedName>
        <fullName evidence="6">Dimethylargininase</fullName>
    </recommendedName>
</protein>
<dbReference type="GO" id="GO:0000052">
    <property type="term" value="P:citrulline metabolic process"/>
    <property type="evidence" value="ECO:0007669"/>
    <property type="project" value="TreeGrafter"/>
</dbReference>
<proteinExistence type="inferred from homology"/>
<sequence length="329" mass="35758">MSFSMRHRASVSKHSSFTTRSQKGPFDFTHAFTREVPDSFSNALTMEPESGQSINIPRAKIEHKNYTTMLQTLLPHMKELPADNNCPDCCFVEDVLVAVPPFKVRASQLQENDSSALGPHHDFPGMAIITRPGAPSRQPEVAPIREALLEVGWPRRLIHEIQAPATLDGGDVLFTGSELWVGLSHRTNQAAIDQLRTLLGPACPVHAFSMEACGKSTLHLKSVVSLLDETMLMCADNAAGRSIQAQAEAKPALAGRFTFVNVPDPICSNVLRIGRTVVMQKGYPKSEEVIGPLCKAKGLSLNAVRMGECAKADGALTCCSVLLHVPKQK</sequence>
<feature type="active site" description="Nucleophile" evidence="3">
    <location>
        <position position="318"/>
    </location>
</feature>
<dbReference type="SUPFAM" id="SSF55909">
    <property type="entry name" value="Pentein"/>
    <property type="match status" value="1"/>
</dbReference>
<gene>
    <name evidence="5" type="ORF">DTER00134_LOCUS14838</name>
</gene>
<name>A0A7S3R1U4_DUNTE</name>
<evidence type="ECO:0000256" key="3">
    <source>
        <dbReference type="PIRSR" id="PIRSR633199-1"/>
    </source>
</evidence>
<organism evidence="5">
    <name type="scientific">Dunaliella tertiolecta</name>
    <name type="common">Green alga</name>
    <dbReference type="NCBI Taxonomy" id="3047"/>
    <lineage>
        <taxon>Eukaryota</taxon>
        <taxon>Viridiplantae</taxon>
        <taxon>Chlorophyta</taxon>
        <taxon>core chlorophytes</taxon>
        <taxon>Chlorophyceae</taxon>
        <taxon>CS clade</taxon>
        <taxon>Chlamydomonadales</taxon>
        <taxon>Dunaliellaceae</taxon>
        <taxon>Dunaliella</taxon>
    </lineage>
</organism>